<accession>A0A160NUI0</accession>
<gene>
    <name evidence="1" type="ORF">SLA_0258</name>
</gene>
<organism evidence="1 2">
    <name type="scientific">Streptomyces laurentii</name>
    <dbReference type="NCBI Taxonomy" id="39478"/>
    <lineage>
        <taxon>Bacteria</taxon>
        <taxon>Bacillati</taxon>
        <taxon>Actinomycetota</taxon>
        <taxon>Actinomycetes</taxon>
        <taxon>Kitasatosporales</taxon>
        <taxon>Streptomycetaceae</taxon>
        <taxon>Streptomyces</taxon>
    </lineage>
</organism>
<dbReference type="KEGG" id="slau:SLA_0258"/>
<dbReference type="AlphaFoldDB" id="A0A160NUI0"/>
<sequence length="40" mass="4245">MRINGLDQAARITEAVEATERLVAARLCVGGSAHPELPEV</sequence>
<reference evidence="1 2" key="1">
    <citation type="journal article" date="2016" name="Genome Announc.">
        <title>Complete Genome Sequence of Thiostrepton-Producing Streptomyces laurentii ATCC 31255.</title>
        <authorList>
            <person name="Doi K."/>
            <person name="Fujino Y."/>
            <person name="Nagayoshi Y."/>
            <person name="Ohshima T."/>
            <person name="Ogata S."/>
        </authorList>
    </citation>
    <scope>NUCLEOTIDE SEQUENCE [LARGE SCALE GENOMIC DNA]</scope>
    <source>
        <strain evidence="1 2">ATCC 31255</strain>
    </source>
</reference>
<evidence type="ECO:0000313" key="1">
    <source>
        <dbReference type="EMBL" id="BAU81213.1"/>
    </source>
</evidence>
<evidence type="ECO:0000313" key="2">
    <source>
        <dbReference type="Proteomes" id="UP000217676"/>
    </source>
</evidence>
<proteinExistence type="predicted"/>
<dbReference type="RefSeq" id="WP_359883225.1">
    <property type="nucleotide sequence ID" value="NZ_JBEYHT010000060.1"/>
</dbReference>
<dbReference type="Proteomes" id="UP000217676">
    <property type="component" value="Chromosome"/>
</dbReference>
<name>A0A160NUI0_STRLU</name>
<protein>
    <submittedName>
        <fullName evidence="1">Tetratricopeptide repeat protein</fullName>
    </submittedName>
</protein>
<dbReference type="EMBL" id="AP017424">
    <property type="protein sequence ID" value="BAU81213.1"/>
    <property type="molecule type" value="Genomic_DNA"/>
</dbReference>
<keyword evidence="2" id="KW-1185">Reference proteome</keyword>